<keyword evidence="3 4" id="KW-0408">Iron</keyword>
<dbReference type="Proteomes" id="UP000325785">
    <property type="component" value="Chromosome"/>
</dbReference>
<evidence type="ECO:0000256" key="3">
    <source>
        <dbReference type="ARBA" id="ARBA00023004"/>
    </source>
</evidence>
<name>A0A0T5P4C0_9RHOB</name>
<dbReference type="OrthoDB" id="7365807at2"/>
<dbReference type="EMBL" id="CP031598">
    <property type="protein sequence ID" value="QEW24966.1"/>
    <property type="molecule type" value="Genomic_DNA"/>
</dbReference>
<evidence type="ECO:0000313" key="10">
    <source>
        <dbReference type="Proteomes" id="UP000325785"/>
    </source>
</evidence>
<dbReference type="STRING" id="540747.SAMN04488031_109148"/>
<dbReference type="PROSITE" id="PS51007">
    <property type="entry name" value="CYTC"/>
    <property type="match status" value="1"/>
</dbReference>
<keyword evidence="9" id="KW-1185">Reference proteome</keyword>
<dbReference type="KEGG" id="rid:RIdsm_00750"/>
<evidence type="ECO:0000313" key="8">
    <source>
        <dbReference type="EMBL" id="QEW24966.1"/>
    </source>
</evidence>
<reference evidence="7 9" key="1">
    <citation type="submission" date="2015-04" db="EMBL/GenBank/DDBJ databases">
        <title>The draft genome sequence of Roseovarius indicus B108T.</title>
        <authorList>
            <person name="Li G."/>
            <person name="Lai Q."/>
            <person name="Shao Z."/>
            <person name="Yan P."/>
        </authorList>
    </citation>
    <scope>NUCLEOTIDE SEQUENCE [LARGE SCALE GENOMIC DNA]</scope>
    <source>
        <strain evidence="7 9">B108</strain>
    </source>
</reference>
<feature type="signal peptide" evidence="5">
    <location>
        <begin position="1"/>
        <end position="19"/>
    </location>
</feature>
<dbReference type="GO" id="GO:0046872">
    <property type="term" value="F:metal ion binding"/>
    <property type="evidence" value="ECO:0007669"/>
    <property type="project" value="UniProtKB-KW"/>
</dbReference>
<evidence type="ECO:0000259" key="6">
    <source>
        <dbReference type="PROSITE" id="PS51007"/>
    </source>
</evidence>
<dbReference type="Proteomes" id="UP000051401">
    <property type="component" value="Unassembled WGS sequence"/>
</dbReference>
<evidence type="ECO:0000256" key="4">
    <source>
        <dbReference type="PROSITE-ProRule" id="PRU00433"/>
    </source>
</evidence>
<protein>
    <recommendedName>
        <fullName evidence="6">Cytochrome c domain-containing protein</fullName>
    </recommendedName>
</protein>
<feature type="domain" description="Cytochrome c" evidence="6">
    <location>
        <begin position="137"/>
        <end position="235"/>
    </location>
</feature>
<dbReference type="EMBL" id="LAXI01000016">
    <property type="protein sequence ID" value="KRS16130.1"/>
    <property type="molecule type" value="Genomic_DNA"/>
</dbReference>
<sequence length="246" mass="26839">MRWLLVILALSLAPFKAAAEDRLVRLHAPEALIETGLFDYILPRFTLKHRVRVELVGTPDEADMTLGTDGQPLFDGPGQTWAMQVKSPDHDGTATLADWLTGDIGRNTVLAYAPEGDPLFSKAEPAKRETAAVELSGDPQLGLRVSQAKCTRCHVVEDSNRMSGIGSTPSFSVLRSLPDWEQRFAAFYVLNPHPSFTQIAEVTPPFDETRPSPIVPVHMTLDEVEAVLSYVAGMAAADLGAPLQHQ</sequence>
<dbReference type="AlphaFoldDB" id="A0A0T5P4C0"/>
<dbReference type="SUPFAM" id="SSF46626">
    <property type="entry name" value="Cytochrome c"/>
    <property type="match status" value="1"/>
</dbReference>
<evidence type="ECO:0000256" key="2">
    <source>
        <dbReference type="ARBA" id="ARBA00022723"/>
    </source>
</evidence>
<keyword evidence="1 4" id="KW-0349">Heme</keyword>
<evidence type="ECO:0000256" key="1">
    <source>
        <dbReference type="ARBA" id="ARBA00022617"/>
    </source>
</evidence>
<dbReference type="InterPro" id="IPR009056">
    <property type="entry name" value="Cyt_c-like_dom"/>
</dbReference>
<accession>A0A0T5P4C0</accession>
<keyword evidence="5" id="KW-0732">Signal</keyword>
<dbReference type="GO" id="GO:0009055">
    <property type="term" value="F:electron transfer activity"/>
    <property type="evidence" value="ECO:0007669"/>
    <property type="project" value="InterPro"/>
</dbReference>
<organism evidence="7 9">
    <name type="scientific">Roseovarius indicus</name>
    <dbReference type="NCBI Taxonomy" id="540747"/>
    <lineage>
        <taxon>Bacteria</taxon>
        <taxon>Pseudomonadati</taxon>
        <taxon>Pseudomonadota</taxon>
        <taxon>Alphaproteobacteria</taxon>
        <taxon>Rhodobacterales</taxon>
        <taxon>Roseobacteraceae</taxon>
        <taxon>Roseovarius</taxon>
    </lineage>
</organism>
<keyword evidence="2 4" id="KW-0479">Metal-binding</keyword>
<feature type="chain" id="PRO_5010437347" description="Cytochrome c domain-containing protein" evidence="5">
    <location>
        <begin position="20"/>
        <end position="246"/>
    </location>
</feature>
<reference evidence="8 10" key="2">
    <citation type="submission" date="2018-08" db="EMBL/GenBank/DDBJ databases">
        <title>Genetic Globetrotter - A new plasmid hitch-hiking vast phylogenetic and geographic distances.</title>
        <authorList>
            <person name="Vollmers J."/>
            <person name="Petersen J."/>
        </authorList>
    </citation>
    <scope>NUCLEOTIDE SEQUENCE [LARGE SCALE GENOMIC DNA]</scope>
    <source>
        <strain evidence="8 10">DSM 26383</strain>
    </source>
</reference>
<evidence type="ECO:0000256" key="5">
    <source>
        <dbReference type="SAM" id="SignalP"/>
    </source>
</evidence>
<proteinExistence type="predicted"/>
<gene>
    <name evidence="8" type="ORF">RIdsm_00750</name>
    <name evidence="7" type="ORF">XM52_20170</name>
</gene>
<dbReference type="GO" id="GO:0020037">
    <property type="term" value="F:heme binding"/>
    <property type="evidence" value="ECO:0007669"/>
    <property type="project" value="InterPro"/>
</dbReference>
<dbReference type="PATRIC" id="fig|540747.5.peg.1792"/>
<dbReference type="InterPro" id="IPR036909">
    <property type="entry name" value="Cyt_c-like_dom_sf"/>
</dbReference>
<evidence type="ECO:0000313" key="7">
    <source>
        <dbReference type="EMBL" id="KRS16130.1"/>
    </source>
</evidence>
<evidence type="ECO:0000313" key="9">
    <source>
        <dbReference type="Proteomes" id="UP000051401"/>
    </source>
</evidence>
<dbReference type="RefSeq" id="WP_057818904.1">
    <property type="nucleotide sequence ID" value="NZ_CP031598.1"/>
</dbReference>